<dbReference type="PROSITE" id="PS50977">
    <property type="entry name" value="HTH_TETR_2"/>
    <property type="match status" value="1"/>
</dbReference>
<feature type="region of interest" description="Disordered" evidence="3">
    <location>
        <begin position="270"/>
        <end position="295"/>
    </location>
</feature>
<dbReference type="InterPro" id="IPR050109">
    <property type="entry name" value="HTH-type_TetR-like_transc_reg"/>
</dbReference>
<gene>
    <name evidence="5" type="ORF">JJE72_01310</name>
</gene>
<dbReference type="EMBL" id="JAERRC010000005">
    <property type="protein sequence ID" value="MBL0704142.1"/>
    <property type="molecule type" value="Genomic_DNA"/>
</dbReference>
<keyword evidence="1 2" id="KW-0238">DNA-binding</keyword>
<accession>A0ABS1JZR0</accession>
<dbReference type="InterPro" id="IPR009057">
    <property type="entry name" value="Homeodomain-like_sf"/>
</dbReference>
<evidence type="ECO:0000259" key="4">
    <source>
        <dbReference type="PROSITE" id="PS50977"/>
    </source>
</evidence>
<evidence type="ECO:0000256" key="2">
    <source>
        <dbReference type="PROSITE-ProRule" id="PRU00335"/>
    </source>
</evidence>
<protein>
    <submittedName>
        <fullName evidence="5">TetR/AcrR family transcriptional regulator</fullName>
    </submittedName>
</protein>
<dbReference type="PRINTS" id="PR00455">
    <property type="entry name" value="HTHTETR"/>
</dbReference>
<organism evidence="5 6">
    <name type="scientific">Sinomonas cellulolyticus</name>
    <dbReference type="NCBI Taxonomy" id="2801916"/>
    <lineage>
        <taxon>Bacteria</taxon>
        <taxon>Bacillati</taxon>
        <taxon>Actinomycetota</taxon>
        <taxon>Actinomycetes</taxon>
        <taxon>Micrococcales</taxon>
        <taxon>Micrococcaceae</taxon>
        <taxon>Sinomonas</taxon>
    </lineage>
</organism>
<keyword evidence="6" id="KW-1185">Reference proteome</keyword>
<dbReference type="Gene3D" id="1.10.357.10">
    <property type="entry name" value="Tetracycline Repressor, domain 2"/>
    <property type="match status" value="1"/>
</dbReference>
<evidence type="ECO:0000313" key="6">
    <source>
        <dbReference type="Proteomes" id="UP000639051"/>
    </source>
</evidence>
<evidence type="ECO:0000313" key="5">
    <source>
        <dbReference type="EMBL" id="MBL0704142.1"/>
    </source>
</evidence>
<sequence>MQTEGAVAHAARQPGVVRSPKDRLIDAAMELVAGSGGQPVSTRQITERAGVTAPTLYHHFGDKDGLMEAVVARGFEEFLHSEGSMERTDVPIEDVKRLWDVHVRFGVTHAQLYMLMFGGSGTSRRSAVVVDAERLLEGELSRLAAAGQLAVRPVEAARAVLASNIGVTFMLIADSDDGGAASGAGGMSPDELVASALSTQTRDAVLRSVLTDPSIVDAPHAGAQAEAGGQPSYVAAAIALNATLQSSHPDQLSGTEMKLFLEWLHRLSSAPAPQSGSAPSGGGSPQPSSPVLRPE</sequence>
<reference evidence="5 6" key="1">
    <citation type="submission" date="2021-01" db="EMBL/GenBank/DDBJ databases">
        <title>Genome public.</title>
        <authorList>
            <person name="Liu C."/>
            <person name="Sun Q."/>
        </authorList>
    </citation>
    <scope>NUCLEOTIDE SEQUENCE [LARGE SCALE GENOMIC DNA]</scope>
    <source>
        <strain evidence="5 6">JC656</strain>
    </source>
</reference>
<dbReference type="InterPro" id="IPR001647">
    <property type="entry name" value="HTH_TetR"/>
</dbReference>
<feature type="DNA-binding region" description="H-T-H motif" evidence="2">
    <location>
        <begin position="41"/>
        <end position="60"/>
    </location>
</feature>
<dbReference type="PANTHER" id="PTHR30055">
    <property type="entry name" value="HTH-TYPE TRANSCRIPTIONAL REGULATOR RUTR"/>
    <property type="match status" value="1"/>
</dbReference>
<feature type="domain" description="HTH tetR-type" evidence="4">
    <location>
        <begin position="18"/>
        <end position="78"/>
    </location>
</feature>
<name>A0ABS1JZR0_9MICC</name>
<comment type="caution">
    <text evidence="5">The sequence shown here is derived from an EMBL/GenBank/DDBJ whole genome shotgun (WGS) entry which is preliminary data.</text>
</comment>
<dbReference type="PANTHER" id="PTHR30055:SF209">
    <property type="entry name" value="POSSIBLE TRANSCRIPTIONAL REGULATORY PROTEIN (PROBABLY TETR-FAMILY)"/>
    <property type="match status" value="1"/>
</dbReference>
<feature type="compositionally biased region" description="Low complexity" evidence="3">
    <location>
        <begin position="285"/>
        <end position="295"/>
    </location>
</feature>
<dbReference type="Pfam" id="PF00440">
    <property type="entry name" value="TetR_N"/>
    <property type="match status" value="1"/>
</dbReference>
<proteinExistence type="predicted"/>
<dbReference type="SUPFAM" id="SSF46689">
    <property type="entry name" value="Homeodomain-like"/>
    <property type="match status" value="1"/>
</dbReference>
<dbReference type="RefSeq" id="WP_189694815.1">
    <property type="nucleotide sequence ID" value="NZ_BNCM01000013.1"/>
</dbReference>
<evidence type="ECO:0000256" key="3">
    <source>
        <dbReference type="SAM" id="MobiDB-lite"/>
    </source>
</evidence>
<evidence type="ECO:0000256" key="1">
    <source>
        <dbReference type="ARBA" id="ARBA00023125"/>
    </source>
</evidence>
<dbReference type="Proteomes" id="UP000639051">
    <property type="component" value="Unassembled WGS sequence"/>
</dbReference>